<evidence type="ECO:0000313" key="3">
    <source>
        <dbReference type="Proteomes" id="UP000184092"/>
    </source>
</evidence>
<reference evidence="3" key="1">
    <citation type="submission" date="2016-11" db="EMBL/GenBank/DDBJ databases">
        <authorList>
            <person name="Varghese N."/>
            <person name="Submissions S."/>
        </authorList>
    </citation>
    <scope>NUCLEOTIDE SEQUENCE [LARGE SCALE GENOMIC DNA]</scope>
    <source>
        <strain evidence="3">CGMCC 1.2749</strain>
    </source>
</reference>
<feature type="transmembrane region" description="Helical" evidence="1">
    <location>
        <begin position="65"/>
        <end position="85"/>
    </location>
</feature>
<dbReference type="EMBL" id="FRCL01000005">
    <property type="protein sequence ID" value="SHM58150.1"/>
    <property type="molecule type" value="Genomic_DNA"/>
</dbReference>
<proteinExistence type="predicted"/>
<dbReference type="InterPro" id="IPR021257">
    <property type="entry name" value="DUF2809"/>
</dbReference>
<gene>
    <name evidence="2" type="ORF">SAMN05216269_105126</name>
</gene>
<keyword evidence="3" id="KW-1185">Reference proteome</keyword>
<feature type="transmembrane region" description="Helical" evidence="1">
    <location>
        <begin position="105"/>
        <end position="127"/>
    </location>
</feature>
<evidence type="ECO:0000256" key="1">
    <source>
        <dbReference type="SAM" id="Phobius"/>
    </source>
</evidence>
<keyword evidence="1" id="KW-0472">Membrane</keyword>
<dbReference type="AlphaFoldDB" id="A0A1M7JYL7"/>
<dbReference type="STRING" id="178356.SAMN05216269_105126"/>
<organism evidence="2 3">
    <name type="scientific">Flavobacterium xinjiangense</name>
    <dbReference type="NCBI Taxonomy" id="178356"/>
    <lineage>
        <taxon>Bacteria</taxon>
        <taxon>Pseudomonadati</taxon>
        <taxon>Bacteroidota</taxon>
        <taxon>Flavobacteriia</taxon>
        <taxon>Flavobacteriales</taxon>
        <taxon>Flavobacteriaceae</taxon>
        <taxon>Flavobacterium</taxon>
    </lineage>
</organism>
<dbReference type="RefSeq" id="WP_208609310.1">
    <property type="nucleotide sequence ID" value="NZ_FRCL01000005.1"/>
</dbReference>
<accession>A0A1M7JYL7</accession>
<dbReference type="Proteomes" id="UP000184092">
    <property type="component" value="Unassembled WGS sequence"/>
</dbReference>
<keyword evidence="1" id="KW-1133">Transmembrane helix</keyword>
<keyword evidence="1" id="KW-0812">Transmembrane</keyword>
<name>A0A1M7JYL7_9FLAO</name>
<evidence type="ECO:0000313" key="2">
    <source>
        <dbReference type="EMBL" id="SHM58150.1"/>
    </source>
</evidence>
<dbReference type="Pfam" id="PF10990">
    <property type="entry name" value="DUF2809"/>
    <property type="match status" value="1"/>
</dbReference>
<feature type="transmembrane region" description="Helical" evidence="1">
    <location>
        <begin position="39"/>
        <end position="58"/>
    </location>
</feature>
<sequence length="137" mass="15886">MNQINIMLTFNKNYFAFAGLIFFIEILIALFIHDDFIRPYLGDVLVVILMYCFLKSFLKLPVLNVALFVLIICFTIEFLQFLNIVEKLSLENSQIVKTVIGTSFSWIDLLTYIAGITIIIITEKYLLKKEMKFASKP</sequence>
<protein>
    <recommendedName>
        <fullName evidence="4">DUF2809 domain-containing protein</fullName>
    </recommendedName>
</protein>
<feature type="transmembrane region" description="Helical" evidence="1">
    <location>
        <begin position="12"/>
        <end position="33"/>
    </location>
</feature>
<evidence type="ECO:0008006" key="4">
    <source>
        <dbReference type="Google" id="ProtNLM"/>
    </source>
</evidence>